<protein>
    <recommendedName>
        <fullName evidence="4 12">Heme exporter protein D</fullName>
    </recommendedName>
</protein>
<dbReference type="OrthoDB" id="7874534at2"/>
<evidence type="ECO:0000313" key="13">
    <source>
        <dbReference type="EMBL" id="KGJ04164.1"/>
    </source>
</evidence>
<dbReference type="GO" id="GO:0005886">
    <property type="term" value="C:plasma membrane"/>
    <property type="evidence" value="ECO:0007669"/>
    <property type="project" value="UniProtKB-SubCell"/>
</dbReference>
<evidence type="ECO:0000313" key="16">
    <source>
        <dbReference type="Proteomes" id="UP000182312"/>
    </source>
</evidence>
<name>A0A099F137_9RHOB</name>
<keyword evidence="5 12" id="KW-0813">Transport</keyword>
<dbReference type="Pfam" id="PF04995">
    <property type="entry name" value="CcmD"/>
    <property type="match status" value="1"/>
</dbReference>
<reference evidence="14 16" key="3">
    <citation type="submission" date="2016-10" db="EMBL/GenBank/DDBJ databases">
        <authorList>
            <person name="de Groot N.N."/>
        </authorList>
    </citation>
    <scope>NUCLEOTIDE SEQUENCE [LARGE SCALE GENOMIC DNA]</scope>
    <source>
        <strain evidence="14 16">CGMCC 1.6117</strain>
    </source>
</reference>
<evidence type="ECO:0000256" key="1">
    <source>
        <dbReference type="ARBA" id="ARBA00002442"/>
    </source>
</evidence>
<evidence type="ECO:0000256" key="9">
    <source>
        <dbReference type="ARBA" id="ARBA00022748"/>
    </source>
</evidence>
<dbReference type="Proteomes" id="UP000182312">
    <property type="component" value="Unassembled WGS sequence"/>
</dbReference>
<proteinExistence type="inferred from homology"/>
<dbReference type="EMBL" id="FOJO01000014">
    <property type="protein sequence ID" value="SFA55632.1"/>
    <property type="molecule type" value="Genomic_DNA"/>
</dbReference>
<evidence type="ECO:0000313" key="14">
    <source>
        <dbReference type="EMBL" id="SFA55632.1"/>
    </source>
</evidence>
<keyword evidence="15" id="KW-1185">Reference proteome</keyword>
<gene>
    <name evidence="13" type="ORF">IT41_11695</name>
    <name evidence="14" type="ORF">SAMN04487972_11411</name>
</gene>
<keyword evidence="9 12" id="KW-0201">Cytochrome c-type biogenesis</keyword>
<dbReference type="InterPro" id="IPR007078">
    <property type="entry name" value="Haem_export_protD_CcmD"/>
</dbReference>
<comment type="similarity">
    <text evidence="3 12">Belongs to the CcmD/CycX/HelD family.</text>
</comment>
<keyword evidence="6 12" id="KW-1003">Cell membrane</keyword>
<evidence type="ECO:0000256" key="10">
    <source>
        <dbReference type="ARBA" id="ARBA00022989"/>
    </source>
</evidence>
<evidence type="ECO:0000256" key="4">
    <source>
        <dbReference type="ARBA" id="ARBA00016461"/>
    </source>
</evidence>
<evidence type="ECO:0000256" key="12">
    <source>
        <dbReference type="RuleBase" id="RU363101"/>
    </source>
</evidence>
<evidence type="ECO:0000256" key="6">
    <source>
        <dbReference type="ARBA" id="ARBA00022475"/>
    </source>
</evidence>
<organism evidence="13 15">
    <name type="scientific">Paracoccus halophilus</name>
    <dbReference type="NCBI Taxonomy" id="376733"/>
    <lineage>
        <taxon>Bacteria</taxon>
        <taxon>Pseudomonadati</taxon>
        <taxon>Pseudomonadota</taxon>
        <taxon>Alphaproteobacteria</taxon>
        <taxon>Rhodobacterales</taxon>
        <taxon>Paracoccaceae</taxon>
        <taxon>Paracoccus</taxon>
    </lineage>
</organism>
<dbReference type="GO" id="GO:0017004">
    <property type="term" value="P:cytochrome complex assembly"/>
    <property type="evidence" value="ECO:0007669"/>
    <property type="project" value="UniProtKB-KW"/>
</dbReference>
<dbReference type="GO" id="GO:0015886">
    <property type="term" value="P:heme transport"/>
    <property type="evidence" value="ECO:0007669"/>
    <property type="project" value="InterPro"/>
</dbReference>
<evidence type="ECO:0000313" key="15">
    <source>
        <dbReference type="Proteomes" id="UP000029846"/>
    </source>
</evidence>
<dbReference type="Proteomes" id="UP000029846">
    <property type="component" value="Unassembled WGS sequence"/>
</dbReference>
<dbReference type="RefSeq" id="WP_036741313.1">
    <property type="nucleotide sequence ID" value="NZ_FOJO01000014.1"/>
</dbReference>
<evidence type="ECO:0000256" key="8">
    <source>
        <dbReference type="ARBA" id="ARBA00022692"/>
    </source>
</evidence>
<accession>A0A099F137</accession>
<evidence type="ECO:0000256" key="11">
    <source>
        <dbReference type="ARBA" id="ARBA00023136"/>
    </source>
</evidence>
<dbReference type="eggNOG" id="ENOG50313Q4">
    <property type="taxonomic scope" value="Bacteria"/>
</dbReference>
<keyword evidence="8 12" id="KW-0812">Transmembrane</keyword>
<feature type="transmembrane region" description="Helical" evidence="12">
    <location>
        <begin position="12"/>
        <end position="31"/>
    </location>
</feature>
<dbReference type="NCBIfam" id="TIGR03141">
    <property type="entry name" value="cytochro_ccmD"/>
    <property type="match status" value="1"/>
</dbReference>
<keyword evidence="10 12" id="KW-1133">Transmembrane helix</keyword>
<evidence type="ECO:0000256" key="2">
    <source>
        <dbReference type="ARBA" id="ARBA00004377"/>
    </source>
</evidence>
<evidence type="ECO:0000256" key="7">
    <source>
        <dbReference type="ARBA" id="ARBA00022519"/>
    </source>
</evidence>
<comment type="subcellular location">
    <subcellularLocation>
        <location evidence="2 12">Cell inner membrane</location>
        <topology evidence="2 12">Single-pass membrane protein</topology>
    </subcellularLocation>
</comment>
<sequence>MTELGKYAATVLAAYGVSLALLAAIIVQSVIANARARRELREHENRG</sequence>
<comment type="function">
    <text evidence="1 12">Required for the export of heme to the periplasm for the biogenesis of c-type cytochromes.</text>
</comment>
<evidence type="ECO:0000256" key="5">
    <source>
        <dbReference type="ARBA" id="ARBA00022448"/>
    </source>
</evidence>
<evidence type="ECO:0000256" key="3">
    <source>
        <dbReference type="ARBA" id="ARBA00008741"/>
    </source>
</evidence>
<keyword evidence="7 12" id="KW-0997">Cell inner membrane</keyword>
<keyword evidence="11 12" id="KW-0472">Membrane</keyword>
<dbReference type="AlphaFoldDB" id="A0A099F137"/>
<reference evidence="13 15" key="2">
    <citation type="submission" date="2014-10" db="EMBL/GenBank/DDBJ databases">
        <title>Paracoccus sanguinis sp. nov., isolated from clinical specimens of New York State patients.</title>
        <authorList>
            <person name="Mingle L.A."/>
            <person name="Cole J.A."/>
            <person name="Lapierre P."/>
            <person name="Musser K.A."/>
        </authorList>
    </citation>
    <scope>NUCLEOTIDE SEQUENCE [LARGE SCALE GENOMIC DNA]</scope>
    <source>
        <strain evidence="13 15">JCM 14014</strain>
    </source>
</reference>
<reference evidence="13 15" key="1">
    <citation type="submission" date="2014-09" db="EMBL/GenBank/DDBJ databases">
        <authorList>
            <person name="McGinnis J.M."/>
            <person name="Wolfgang W.J."/>
        </authorList>
    </citation>
    <scope>NUCLEOTIDE SEQUENCE [LARGE SCALE GENOMIC DNA]</scope>
    <source>
        <strain evidence="13 15">JCM 14014</strain>
    </source>
</reference>
<dbReference type="EMBL" id="JRKN01000014">
    <property type="protein sequence ID" value="KGJ04164.1"/>
    <property type="molecule type" value="Genomic_DNA"/>
</dbReference>